<evidence type="ECO:0000256" key="1">
    <source>
        <dbReference type="SAM" id="SignalP"/>
    </source>
</evidence>
<feature type="chain" id="PRO_5046350627" description="Lipoprotein" evidence="1">
    <location>
        <begin position="26"/>
        <end position="230"/>
    </location>
</feature>
<organism evidence="2 3">
    <name type="scientific">Polluticaenibacter yanchengensis</name>
    <dbReference type="NCBI Taxonomy" id="3014562"/>
    <lineage>
        <taxon>Bacteria</taxon>
        <taxon>Pseudomonadati</taxon>
        <taxon>Bacteroidota</taxon>
        <taxon>Chitinophagia</taxon>
        <taxon>Chitinophagales</taxon>
        <taxon>Chitinophagaceae</taxon>
        <taxon>Polluticaenibacter</taxon>
    </lineage>
</organism>
<protein>
    <recommendedName>
        <fullName evidence="4">Lipoprotein</fullName>
    </recommendedName>
</protein>
<comment type="caution">
    <text evidence="2">The sequence shown here is derived from an EMBL/GenBank/DDBJ whole genome shotgun (WGS) entry which is preliminary data.</text>
</comment>
<dbReference type="EMBL" id="JAQGEF010000027">
    <property type="protein sequence ID" value="MDA3616326.1"/>
    <property type="molecule type" value="Genomic_DNA"/>
</dbReference>
<gene>
    <name evidence="2" type="ORF">O3P16_16030</name>
</gene>
<evidence type="ECO:0000313" key="3">
    <source>
        <dbReference type="Proteomes" id="UP001210231"/>
    </source>
</evidence>
<accession>A0ABT4UN95</accession>
<reference evidence="2 3" key="1">
    <citation type="submission" date="2022-12" db="EMBL/GenBank/DDBJ databases">
        <title>Chitinophagaceae gen. sp. nov., a new member of the family Chitinophagaceae, isolated from soil in a chemical factory.</title>
        <authorList>
            <person name="Ke Z."/>
        </authorList>
    </citation>
    <scope>NUCLEOTIDE SEQUENCE [LARGE SCALE GENOMIC DNA]</scope>
    <source>
        <strain evidence="2 3">LY-5</strain>
    </source>
</reference>
<dbReference type="PROSITE" id="PS51257">
    <property type="entry name" value="PROKAR_LIPOPROTEIN"/>
    <property type="match status" value="1"/>
</dbReference>
<dbReference type="Proteomes" id="UP001210231">
    <property type="component" value="Unassembled WGS sequence"/>
</dbReference>
<name>A0ABT4UN95_9BACT</name>
<keyword evidence="1" id="KW-0732">Signal</keyword>
<dbReference type="RefSeq" id="WP_407032656.1">
    <property type="nucleotide sequence ID" value="NZ_JAQGEF010000027.1"/>
</dbReference>
<feature type="signal peptide" evidence="1">
    <location>
        <begin position="1"/>
        <end position="25"/>
    </location>
</feature>
<evidence type="ECO:0000313" key="2">
    <source>
        <dbReference type="EMBL" id="MDA3616326.1"/>
    </source>
</evidence>
<proteinExistence type="predicted"/>
<sequence length="230" mass="27517">MKKWCNLKKRLLNIFVILIISGCNGSDDKTDLNYQKENHNINMFVRSDSSITKAISFFEKQFGLNSLKNGYDSLQIRVWFDGVKAGHKYLQNMLMIKLNSEDINVYHYKYISPEEFWYNFNEQIKYSKVFVRKKNKRKWEEIYLALNENAYKDVKDFDAFRKLEHGFSSTHPDRIIIEISTMKDYIVYSQYSPQSFNCKLDDCIRFFNIIKALAYGFDIEELKEKLEPLY</sequence>
<keyword evidence="3" id="KW-1185">Reference proteome</keyword>
<evidence type="ECO:0008006" key="4">
    <source>
        <dbReference type="Google" id="ProtNLM"/>
    </source>
</evidence>